<dbReference type="OrthoDB" id="2157530at2759"/>
<organism evidence="2 3">
    <name type="scientific">Polychaeton citri CBS 116435</name>
    <dbReference type="NCBI Taxonomy" id="1314669"/>
    <lineage>
        <taxon>Eukaryota</taxon>
        <taxon>Fungi</taxon>
        <taxon>Dikarya</taxon>
        <taxon>Ascomycota</taxon>
        <taxon>Pezizomycotina</taxon>
        <taxon>Dothideomycetes</taxon>
        <taxon>Dothideomycetidae</taxon>
        <taxon>Capnodiales</taxon>
        <taxon>Capnodiaceae</taxon>
        <taxon>Polychaeton</taxon>
    </lineage>
</organism>
<dbReference type="Proteomes" id="UP000799441">
    <property type="component" value="Unassembled WGS sequence"/>
</dbReference>
<reference evidence="2" key="1">
    <citation type="journal article" date="2020" name="Stud. Mycol.">
        <title>101 Dothideomycetes genomes: a test case for predicting lifestyles and emergence of pathogens.</title>
        <authorList>
            <person name="Haridas S."/>
            <person name="Albert R."/>
            <person name="Binder M."/>
            <person name="Bloem J."/>
            <person name="Labutti K."/>
            <person name="Salamov A."/>
            <person name="Andreopoulos B."/>
            <person name="Baker S."/>
            <person name="Barry K."/>
            <person name="Bills G."/>
            <person name="Bluhm B."/>
            <person name="Cannon C."/>
            <person name="Castanera R."/>
            <person name="Culley D."/>
            <person name="Daum C."/>
            <person name="Ezra D."/>
            <person name="Gonzalez J."/>
            <person name="Henrissat B."/>
            <person name="Kuo A."/>
            <person name="Liang C."/>
            <person name="Lipzen A."/>
            <person name="Lutzoni F."/>
            <person name="Magnuson J."/>
            <person name="Mondo S."/>
            <person name="Nolan M."/>
            <person name="Ohm R."/>
            <person name="Pangilinan J."/>
            <person name="Park H.-J."/>
            <person name="Ramirez L."/>
            <person name="Alfaro M."/>
            <person name="Sun H."/>
            <person name="Tritt A."/>
            <person name="Yoshinaga Y."/>
            <person name="Zwiers L.-H."/>
            <person name="Turgeon B."/>
            <person name="Goodwin S."/>
            <person name="Spatafora J."/>
            <person name="Crous P."/>
            <person name="Grigoriev I."/>
        </authorList>
    </citation>
    <scope>NUCLEOTIDE SEQUENCE</scope>
    <source>
        <strain evidence="2">CBS 116435</strain>
    </source>
</reference>
<accession>A0A9P4UNS6</accession>
<dbReference type="PANTHER" id="PTHR24148:SF64">
    <property type="entry name" value="HETEROKARYON INCOMPATIBILITY DOMAIN-CONTAINING PROTEIN"/>
    <property type="match status" value="1"/>
</dbReference>
<dbReference type="Pfam" id="PF06985">
    <property type="entry name" value="HET"/>
    <property type="match status" value="1"/>
</dbReference>
<dbReference type="InterPro" id="IPR010730">
    <property type="entry name" value="HET"/>
</dbReference>
<dbReference type="EMBL" id="MU003794">
    <property type="protein sequence ID" value="KAF2721004.1"/>
    <property type="molecule type" value="Genomic_DNA"/>
</dbReference>
<dbReference type="InterPro" id="IPR052895">
    <property type="entry name" value="HetReg/Transcr_Mod"/>
</dbReference>
<dbReference type="PANTHER" id="PTHR24148">
    <property type="entry name" value="ANKYRIN REPEAT DOMAIN-CONTAINING PROTEIN 39 HOMOLOG-RELATED"/>
    <property type="match status" value="1"/>
</dbReference>
<dbReference type="AlphaFoldDB" id="A0A9P4UNS6"/>
<feature type="domain" description="Heterokaryon incompatibility" evidence="1">
    <location>
        <begin position="72"/>
        <end position="239"/>
    </location>
</feature>
<gene>
    <name evidence="2" type="ORF">K431DRAFT_346717</name>
</gene>
<sequence length="573" mass="65606">MTTTHSRKLVYECSLAYGEIRLLEIERAGSLQDELICTLHKILLQDVKSQNEAWDRVDKDELREKAADRPTYITLSYAWGNTTESGAHFTHQVICNGQRLSITKNLHDALVRIREVFDRESDTSGDLRPLVWADAICIDQTGVEERNQQVAFMADIYRHSSKLFIWLGDLKVDQVVEELELPEILDRLAMGVEDPKAEQHTDYSSEGKQQPQPATPAMVKVLNDILQAPWFTRRWIVQEVAVTPTWRRYILIGRHLFADSKLLQAAISCDKGGARSLRALMPETRQDSLLYLLCYYYDLRCKDPHDTVYALRNLGSPGSTLTVSYQREPAETYLEFAKECVRRGEGLALLACATSYRAYKTPYWVPWWHHPLSTMSPEHSNAMRSYCLSGPAEHFLKLVQAHPRCSVSGSELLIDAAIIPAAALVIPDKYLEKTRYTFTSQYWHVSDRSLVHVWRTQNQQDYSLQLEEVSLQAWLSGGTHLPGVCTAEQQETAHQINDRVRNPRSTLDEMFMMFPGCPIYFVAVPVRLENIGIDEVPPLQIRSCAIVRRDYSPRIPADDFIWKYALKTTARLL</sequence>
<evidence type="ECO:0000313" key="2">
    <source>
        <dbReference type="EMBL" id="KAF2721004.1"/>
    </source>
</evidence>
<keyword evidence="3" id="KW-1185">Reference proteome</keyword>
<comment type="caution">
    <text evidence="2">The sequence shown here is derived from an EMBL/GenBank/DDBJ whole genome shotgun (WGS) entry which is preliminary data.</text>
</comment>
<proteinExistence type="predicted"/>
<evidence type="ECO:0000313" key="3">
    <source>
        <dbReference type="Proteomes" id="UP000799441"/>
    </source>
</evidence>
<protein>
    <submittedName>
        <fullName evidence="2">HET-domain-containing protein</fullName>
    </submittedName>
</protein>
<name>A0A9P4UNS6_9PEZI</name>
<evidence type="ECO:0000259" key="1">
    <source>
        <dbReference type="Pfam" id="PF06985"/>
    </source>
</evidence>